<evidence type="ECO:0000313" key="11">
    <source>
        <dbReference type="Proteomes" id="UP000095349"/>
    </source>
</evidence>
<dbReference type="STRING" id="285473.A4G23_04199"/>
<evidence type="ECO:0000256" key="5">
    <source>
        <dbReference type="RuleBase" id="RU362125"/>
    </source>
</evidence>
<comment type="cofactor">
    <cofactor evidence="1 5">
        <name>FAD</name>
        <dbReference type="ChEBI" id="CHEBI:57692"/>
    </cofactor>
</comment>
<dbReference type="GO" id="GO:0050660">
    <property type="term" value="F:flavin adenine dinucleotide binding"/>
    <property type="evidence" value="ECO:0007669"/>
    <property type="project" value="InterPro"/>
</dbReference>
<dbReference type="InterPro" id="IPR009100">
    <property type="entry name" value="AcylCoA_DH/oxidase_NM_dom_sf"/>
</dbReference>
<evidence type="ECO:0000256" key="6">
    <source>
        <dbReference type="SAM" id="MobiDB-lite"/>
    </source>
</evidence>
<organism evidence="10 11">
    <name type="scientific">Streptomyces rubrolavendulae</name>
    <dbReference type="NCBI Taxonomy" id="285473"/>
    <lineage>
        <taxon>Bacteria</taxon>
        <taxon>Bacillati</taxon>
        <taxon>Actinomycetota</taxon>
        <taxon>Actinomycetes</taxon>
        <taxon>Kitasatosporales</taxon>
        <taxon>Streptomycetaceae</taxon>
        <taxon>Streptomyces</taxon>
    </lineage>
</organism>
<feature type="compositionally biased region" description="Basic and acidic residues" evidence="6">
    <location>
        <begin position="17"/>
        <end position="30"/>
    </location>
</feature>
<dbReference type="SUPFAM" id="SSF56645">
    <property type="entry name" value="Acyl-CoA dehydrogenase NM domain-like"/>
    <property type="match status" value="1"/>
</dbReference>
<evidence type="ECO:0000259" key="8">
    <source>
        <dbReference type="Pfam" id="PF02770"/>
    </source>
</evidence>
<evidence type="ECO:0000256" key="4">
    <source>
        <dbReference type="ARBA" id="ARBA00022827"/>
    </source>
</evidence>
<dbReference type="CDD" id="cd00567">
    <property type="entry name" value="ACAD"/>
    <property type="match status" value="1"/>
</dbReference>
<feature type="compositionally biased region" description="Polar residues" evidence="6">
    <location>
        <begin position="1"/>
        <end position="11"/>
    </location>
</feature>
<evidence type="ECO:0000256" key="3">
    <source>
        <dbReference type="ARBA" id="ARBA00022630"/>
    </source>
</evidence>
<evidence type="ECO:0000313" key="10">
    <source>
        <dbReference type="EMBL" id="AOT61316.1"/>
    </source>
</evidence>
<dbReference type="EMBL" id="CP017316">
    <property type="protein sequence ID" value="AOT61316.1"/>
    <property type="molecule type" value="Genomic_DNA"/>
</dbReference>
<dbReference type="Pfam" id="PF02770">
    <property type="entry name" value="Acyl-CoA_dh_M"/>
    <property type="match status" value="1"/>
</dbReference>
<dbReference type="EC" id="1.3.99.-" evidence="10"/>
<keyword evidence="3 5" id="KW-0285">Flavoprotein</keyword>
<sequence length="400" mass="43019">MTAPVITSSTPAGPLPHLEEPRGGRGELPHDPGFAEFARTHIAPRADGAYRAEILDRLSWQRLADRGLWRVGVPEHLGGVGGTWRDLAERIADIAREGDDLGFVLSLIAHAGLVRALVEHGGEYHHRTVLPSLMKGAVGATALTEPHGGSDVARTRTTAVRTPEGWSLTGLKDHITNAPVADRALILGRVPELGRRDITLFLVNLHSPGVRRGPAEELLGLRTSPTGAIHLEDVALPEGAVLGAPGEGLRTLYDIISFDRALYGLVAAAFLEPRLDEVISFTWRREAFGQPILEHQYVQGRLTDIRITIEVARATAMAGIEALVAGDPEASLRCSVAKLTGSEGLVEAAQNLMRLHGHAGYERGPLTRIVQDALGTLIAGGTTEMQRKNILNQMLAHHRG</sequence>
<dbReference type="InterPro" id="IPR006091">
    <property type="entry name" value="Acyl-CoA_Oxase/DH_mid-dom"/>
</dbReference>
<dbReference type="PATRIC" id="fig|285473.5.peg.4404"/>
<dbReference type="PANTHER" id="PTHR43884:SF12">
    <property type="entry name" value="ISOVALERYL-COA DEHYDROGENASE, MITOCHONDRIAL-RELATED"/>
    <property type="match status" value="1"/>
</dbReference>
<dbReference type="InterPro" id="IPR046373">
    <property type="entry name" value="Acyl-CoA_Oxase/DH_mid-dom_sf"/>
</dbReference>
<evidence type="ECO:0000256" key="1">
    <source>
        <dbReference type="ARBA" id="ARBA00001974"/>
    </source>
</evidence>
<dbReference type="SUPFAM" id="SSF47203">
    <property type="entry name" value="Acyl-CoA dehydrogenase C-terminal domain-like"/>
    <property type="match status" value="1"/>
</dbReference>
<feature type="domain" description="Acyl-CoA dehydrogenase/oxidase N-terminal" evidence="9">
    <location>
        <begin position="35"/>
        <end position="136"/>
    </location>
</feature>
<proteinExistence type="inferred from homology"/>
<evidence type="ECO:0000256" key="2">
    <source>
        <dbReference type="ARBA" id="ARBA00009347"/>
    </source>
</evidence>
<keyword evidence="4 5" id="KW-0274">FAD</keyword>
<gene>
    <name evidence="10" type="primary">mmgC_5</name>
    <name evidence="10" type="ORF">A4G23_04199</name>
</gene>
<evidence type="ECO:0000259" key="7">
    <source>
        <dbReference type="Pfam" id="PF00441"/>
    </source>
</evidence>
<comment type="similarity">
    <text evidence="2 5">Belongs to the acyl-CoA dehydrogenase family.</text>
</comment>
<dbReference type="Gene3D" id="1.10.540.10">
    <property type="entry name" value="Acyl-CoA dehydrogenase/oxidase, N-terminal domain"/>
    <property type="match status" value="1"/>
</dbReference>
<dbReference type="KEGG" id="srn:A4G23_04199"/>
<dbReference type="AlphaFoldDB" id="A0A1D8G7A8"/>
<dbReference type="GO" id="GO:0003995">
    <property type="term" value="F:acyl-CoA dehydrogenase activity"/>
    <property type="evidence" value="ECO:0007669"/>
    <property type="project" value="TreeGrafter"/>
</dbReference>
<dbReference type="InterPro" id="IPR009075">
    <property type="entry name" value="AcylCo_DH/oxidase_C"/>
</dbReference>
<dbReference type="Gene3D" id="2.40.110.10">
    <property type="entry name" value="Butyryl-CoA Dehydrogenase, subunit A, domain 2"/>
    <property type="match status" value="1"/>
</dbReference>
<reference evidence="10 11" key="1">
    <citation type="submission" date="2016-09" db="EMBL/GenBank/DDBJ databases">
        <title>Streptomyces rubrolavendulae MJM4426 Genome sequencing and assembly.</title>
        <authorList>
            <person name="Kim J.-G."/>
        </authorList>
    </citation>
    <scope>NUCLEOTIDE SEQUENCE [LARGE SCALE GENOMIC DNA]</scope>
    <source>
        <strain evidence="10 11">MJM4426</strain>
    </source>
</reference>
<dbReference type="Gene3D" id="1.20.140.10">
    <property type="entry name" value="Butyryl-CoA Dehydrogenase, subunit A, domain 3"/>
    <property type="match status" value="1"/>
</dbReference>
<dbReference type="RefSeq" id="WP_031130841.1">
    <property type="nucleotide sequence ID" value="NZ_CP017316.1"/>
</dbReference>
<protein>
    <submittedName>
        <fullName evidence="10">Acyl-CoA dehydrogenase</fullName>
        <ecNumber evidence="10">1.3.99.-</ecNumber>
    </submittedName>
</protein>
<keyword evidence="5 10" id="KW-0560">Oxidoreductase</keyword>
<dbReference type="InterPro" id="IPR036250">
    <property type="entry name" value="AcylCo_DH-like_C"/>
</dbReference>
<feature type="domain" description="Acyl-CoA dehydrogenase/oxidase C-terminal" evidence="7">
    <location>
        <begin position="246"/>
        <end position="394"/>
    </location>
</feature>
<dbReference type="PANTHER" id="PTHR43884">
    <property type="entry name" value="ACYL-COA DEHYDROGENASE"/>
    <property type="match status" value="1"/>
</dbReference>
<keyword evidence="11" id="KW-1185">Reference proteome</keyword>
<dbReference type="GO" id="GO:0033539">
    <property type="term" value="P:fatty acid beta-oxidation using acyl-CoA dehydrogenase"/>
    <property type="evidence" value="ECO:0007669"/>
    <property type="project" value="TreeGrafter"/>
</dbReference>
<dbReference type="Proteomes" id="UP000095349">
    <property type="component" value="Chromosome"/>
</dbReference>
<dbReference type="GO" id="GO:0046359">
    <property type="term" value="P:butyrate catabolic process"/>
    <property type="evidence" value="ECO:0007669"/>
    <property type="project" value="TreeGrafter"/>
</dbReference>
<dbReference type="Pfam" id="PF02771">
    <property type="entry name" value="Acyl-CoA_dh_N"/>
    <property type="match status" value="1"/>
</dbReference>
<evidence type="ECO:0000259" key="9">
    <source>
        <dbReference type="Pfam" id="PF02771"/>
    </source>
</evidence>
<dbReference type="InterPro" id="IPR037069">
    <property type="entry name" value="AcylCoA_DH/ox_N_sf"/>
</dbReference>
<dbReference type="InterPro" id="IPR013786">
    <property type="entry name" value="AcylCoA_DH/ox_N"/>
</dbReference>
<feature type="domain" description="Acyl-CoA oxidase/dehydrogenase middle" evidence="8">
    <location>
        <begin position="140"/>
        <end position="234"/>
    </location>
</feature>
<feature type="region of interest" description="Disordered" evidence="6">
    <location>
        <begin position="1"/>
        <end position="31"/>
    </location>
</feature>
<dbReference type="GeneID" id="91405738"/>
<dbReference type="Pfam" id="PF00441">
    <property type="entry name" value="Acyl-CoA_dh_1"/>
    <property type="match status" value="1"/>
</dbReference>
<name>A0A1D8G7A8_9ACTN</name>
<accession>A0A1D8G7A8</accession>